<dbReference type="GO" id="GO:0043252">
    <property type="term" value="P:sodium-independent organic anion transport"/>
    <property type="evidence" value="ECO:0007669"/>
    <property type="project" value="TreeGrafter"/>
</dbReference>
<feature type="transmembrane region" description="Helical" evidence="8">
    <location>
        <begin position="90"/>
        <end position="112"/>
    </location>
</feature>
<feature type="transmembrane region" description="Helical" evidence="8">
    <location>
        <begin position="387"/>
        <end position="407"/>
    </location>
</feature>
<keyword evidence="3" id="KW-1003">Cell membrane</keyword>
<dbReference type="CDD" id="cd17336">
    <property type="entry name" value="MFS_SLCO_OATP"/>
    <property type="match status" value="1"/>
</dbReference>
<evidence type="ECO:0000256" key="1">
    <source>
        <dbReference type="ARBA" id="ARBA00004651"/>
    </source>
</evidence>
<dbReference type="EMBL" id="CADCXV010001116">
    <property type="protein sequence ID" value="CAB0041426.1"/>
    <property type="molecule type" value="Genomic_DNA"/>
</dbReference>
<feature type="transmembrane region" description="Helical" evidence="8">
    <location>
        <begin position="577"/>
        <end position="602"/>
    </location>
</feature>
<evidence type="ECO:0000256" key="7">
    <source>
        <dbReference type="ARBA" id="ARBA00023157"/>
    </source>
</evidence>
<keyword evidence="5 8" id="KW-1133">Transmembrane helix</keyword>
<feature type="transmembrane region" description="Helical" evidence="8">
    <location>
        <begin position="541"/>
        <end position="565"/>
    </location>
</feature>
<keyword evidence="8" id="KW-0406">Ion transport</keyword>
<dbReference type="InterPro" id="IPR004156">
    <property type="entry name" value="OATP"/>
</dbReference>
<evidence type="ECO:0000256" key="6">
    <source>
        <dbReference type="ARBA" id="ARBA00023136"/>
    </source>
</evidence>
<feature type="transmembrane region" description="Helical" evidence="8">
    <location>
        <begin position="265"/>
        <end position="285"/>
    </location>
</feature>
<dbReference type="NCBIfam" id="TIGR00805">
    <property type="entry name" value="oat"/>
    <property type="match status" value="1"/>
</dbReference>
<feature type="transmembrane region" description="Helical" evidence="8">
    <location>
        <begin position="223"/>
        <end position="245"/>
    </location>
</feature>
<dbReference type="AlphaFoldDB" id="A0A6H5IWA7"/>
<evidence type="ECO:0000313" key="10">
    <source>
        <dbReference type="EMBL" id="CAB0041426.1"/>
    </source>
</evidence>
<sequence>MSMTKCGFCGIYPKCLQNWASTRGFIAVYAVLGTVQAMAFIYVVVCLTTLEKRFKIPTQTIGIILSGNEISQILSIVLIYYGGSGHRPRWISVGVALSSLSCFVLALPHAIYGPGQDALSLTMEYLNASLVENSGSNNGNNNKDSLVCSLQSNNKNNNKDSLLDHEQCNQTQLDDTSVVPRLIVFFSQFILGIGTTLYYVLGQPYIDDNTKKKNTPMLLGITFAFRTIGPALGFVLGYLCLNLYVDPSLHPVIEKTDPRWLGAWWLGWIILGAALALLAVLLAMFPQELKKSKSSSESPNGQALNEMEMPLQVQLNASTSVSTSETREEKPTIKDFLISTKRILSNEMLMFNMFSVVFYVLSTLPFMNFIAKYLEIQFQMSPGGGTIITGPLTLFGMVLGFLISGAIIGKYKPAPRTLLFWNVMVGLCFFFGQIWIMFLTCETGGIQGIDFDSMQVNLTAPCNAACNCGNVKFSPVCHEASKTTFFSACHAGCRAVVNETTFSDCSCVTHLVEPPASGPNFWLANDHVTAGPCKHDCFSPYLLFSVVTMLMNIFGCSGRIGNVLINYRCVEMRDKSLALGFSLLVVSLFALIPGPIVFGAIMDSTCMVWDISCNSRGNCWVYHRDDFRFYVNVAAAALCLVGVFFDMRVCFLSKGIDLYGDEEEEEVAEPNDQPSSHLST</sequence>
<name>A0A6H5IWA7_9HYME</name>
<dbReference type="Pfam" id="PF03137">
    <property type="entry name" value="OATP"/>
    <property type="match status" value="1"/>
</dbReference>
<feature type="transmembrane region" description="Helical" evidence="8">
    <location>
        <begin position="349"/>
        <end position="367"/>
    </location>
</feature>
<dbReference type="InterPro" id="IPR002350">
    <property type="entry name" value="Kazal_dom"/>
</dbReference>
<comment type="similarity">
    <text evidence="2 8">Belongs to the organo anion transporter (TC 2.A.60) family.</text>
</comment>
<organism evidence="10 11">
    <name type="scientific">Trichogramma brassicae</name>
    <dbReference type="NCBI Taxonomy" id="86971"/>
    <lineage>
        <taxon>Eukaryota</taxon>
        <taxon>Metazoa</taxon>
        <taxon>Ecdysozoa</taxon>
        <taxon>Arthropoda</taxon>
        <taxon>Hexapoda</taxon>
        <taxon>Insecta</taxon>
        <taxon>Pterygota</taxon>
        <taxon>Neoptera</taxon>
        <taxon>Endopterygota</taxon>
        <taxon>Hymenoptera</taxon>
        <taxon>Apocrita</taxon>
        <taxon>Proctotrupomorpha</taxon>
        <taxon>Chalcidoidea</taxon>
        <taxon>Trichogrammatidae</taxon>
        <taxon>Trichogramma</taxon>
    </lineage>
</organism>
<keyword evidence="11" id="KW-1185">Reference proteome</keyword>
<dbReference type="PANTHER" id="PTHR11388">
    <property type="entry name" value="ORGANIC ANION TRANSPORTER"/>
    <property type="match status" value="1"/>
</dbReference>
<evidence type="ECO:0000256" key="4">
    <source>
        <dbReference type="ARBA" id="ARBA00022692"/>
    </source>
</evidence>
<keyword evidence="6 8" id="KW-0472">Membrane</keyword>
<keyword evidence="4 8" id="KW-0812">Transmembrane</keyword>
<evidence type="ECO:0000259" key="9">
    <source>
        <dbReference type="PROSITE" id="PS51465"/>
    </source>
</evidence>
<dbReference type="OrthoDB" id="5062115at2759"/>
<keyword evidence="8" id="KW-0813">Transport</keyword>
<evidence type="ECO:0000256" key="2">
    <source>
        <dbReference type="ARBA" id="ARBA00009657"/>
    </source>
</evidence>
<comment type="subcellular location">
    <subcellularLocation>
        <location evidence="1 8">Cell membrane</location>
        <topology evidence="1 8">Multi-pass membrane protein</topology>
    </subcellularLocation>
</comment>
<evidence type="ECO:0000256" key="8">
    <source>
        <dbReference type="RuleBase" id="RU362056"/>
    </source>
</evidence>
<dbReference type="PROSITE" id="PS51465">
    <property type="entry name" value="KAZAL_2"/>
    <property type="match status" value="1"/>
</dbReference>
<evidence type="ECO:0000313" key="11">
    <source>
        <dbReference type="Proteomes" id="UP000479190"/>
    </source>
</evidence>
<feature type="transmembrane region" description="Helical" evidence="8">
    <location>
        <begin position="419"/>
        <end position="438"/>
    </location>
</feature>
<feature type="domain" description="Kazal-like" evidence="9">
    <location>
        <begin position="456"/>
        <end position="509"/>
    </location>
</feature>
<feature type="transmembrane region" description="Helical" evidence="8">
    <location>
        <begin position="26"/>
        <end position="50"/>
    </location>
</feature>
<dbReference type="Proteomes" id="UP000479190">
    <property type="component" value="Unassembled WGS sequence"/>
</dbReference>
<dbReference type="GO" id="GO:0006811">
    <property type="term" value="P:monoatomic ion transport"/>
    <property type="evidence" value="ECO:0007669"/>
    <property type="project" value="UniProtKB-KW"/>
</dbReference>
<evidence type="ECO:0000256" key="3">
    <source>
        <dbReference type="ARBA" id="ARBA00022475"/>
    </source>
</evidence>
<feature type="transmembrane region" description="Helical" evidence="8">
    <location>
        <begin position="62"/>
        <end position="83"/>
    </location>
</feature>
<dbReference type="InterPro" id="IPR036259">
    <property type="entry name" value="MFS_trans_sf"/>
</dbReference>
<accession>A0A6H5IWA7</accession>
<dbReference type="GO" id="GO:0015347">
    <property type="term" value="F:sodium-independent organic anion transmembrane transporter activity"/>
    <property type="evidence" value="ECO:0007669"/>
    <property type="project" value="TreeGrafter"/>
</dbReference>
<dbReference type="GO" id="GO:0005886">
    <property type="term" value="C:plasma membrane"/>
    <property type="evidence" value="ECO:0007669"/>
    <property type="project" value="UniProtKB-SubCell"/>
</dbReference>
<evidence type="ECO:0000256" key="5">
    <source>
        <dbReference type="ARBA" id="ARBA00022989"/>
    </source>
</evidence>
<gene>
    <name evidence="10" type="ORF">TBRA_LOCUS13094</name>
</gene>
<feature type="transmembrane region" description="Helical" evidence="8">
    <location>
        <begin position="182"/>
        <end position="202"/>
    </location>
</feature>
<dbReference type="SUPFAM" id="SSF103473">
    <property type="entry name" value="MFS general substrate transporter"/>
    <property type="match status" value="1"/>
</dbReference>
<protein>
    <recommendedName>
        <fullName evidence="8">Solute carrier organic anion transporter family member</fullName>
    </recommendedName>
</protein>
<dbReference type="PANTHER" id="PTHR11388:SF131">
    <property type="entry name" value="SOLUTE CARRIER ORGANIC ANION TRANSPORTER FAMILY MEMBER"/>
    <property type="match status" value="1"/>
</dbReference>
<keyword evidence="7" id="KW-1015">Disulfide bond</keyword>
<dbReference type="Gene3D" id="1.20.1250.20">
    <property type="entry name" value="MFS general substrate transporter like domains"/>
    <property type="match status" value="1"/>
</dbReference>
<feature type="transmembrane region" description="Helical" evidence="8">
    <location>
        <begin position="627"/>
        <end position="645"/>
    </location>
</feature>
<proteinExistence type="inferred from homology"/>
<reference evidence="10 11" key="1">
    <citation type="submission" date="2020-02" db="EMBL/GenBank/DDBJ databases">
        <authorList>
            <person name="Ferguson B K."/>
        </authorList>
    </citation>
    <scope>NUCLEOTIDE SEQUENCE [LARGE SCALE GENOMIC DNA]</scope>
</reference>